<proteinExistence type="predicted"/>
<evidence type="ECO:0000313" key="2">
    <source>
        <dbReference type="EMBL" id="GBP47067.1"/>
    </source>
</evidence>
<name>A0A4C1WA94_EUMVA</name>
<protein>
    <submittedName>
        <fullName evidence="2">Uncharacterized protein</fullName>
    </submittedName>
</protein>
<evidence type="ECO:0000313" key="3">
    <source>
        <dbReference type="Proteomes" id="UP000299102"/>
    </source>
</evidence>
<sequence>MNCSNSQKWTSKPAPSKERKKETKAHWLYIDWLNAPFGVYSHCDWLKHNKCTISNKSPFDRRSSRDDRRSRDRKQFFGATTDLPLESTITKGSTTMKHRSYLITRFERTKGNGVETDLTQSSIRVRAADASLYL</sequence>
<dbReference type="EMBL" id="BGZK01000494">
    <property type="protein sequence ID" value="GBP47067.1"/>
    <property type="molecule type" value="Genomic_DNA"/>
</dbReference>
<gene>
    <name evidence="2" type="ORF">EVAR_29670_1</name>
</gene>
<organism evidence="2 3">
    <name type="scientific">Eumeta variegata</name>
    <name type="common">Bagworm moth</name>
    <name type="synonym">Eumeta japonica</name>
    <dbReference type="NCBI Taxonomy" id="151549"/>
    <lineage>
        <taxon>Eukaryota</taxon>
        <taxon>Metazoa</taxon>
        <taxon>Ecdysozoa</taxon>
        <taxon>Arthropoda</taxon>
        <taxon>Hexapoda</taxon>
        <taxon>Insecta</taxon>
        <taxon>Pterygota</taxon>
        <taxon>Neoptera</taxon>
        <taxon>Endopterygota</taxon>
        <taxon>Lepidoptera</taxon>
        <taxon>Glossata</taxon>
        <taxon>Ditrysia</taxon>
        <taxon>Tineoidea</taxon>
        <taxon>Psychidae</taxon>
        <taxon>Oiketicinae</taxon>
        <taxon>Eumeta</taxon>
    </lineage>
</organism>
<keyword evidence="3" id="KW-1185">Reference proteome</keyword>
<feature type="compositionally biased region" description="Polar residues" evidence="1">
    <location>
        <begin position="1"/>
        <end position="10"/>
    </location>
</feature>
<evidence type="ECO:0000256" key="1">
    <source>
        <dbReference type="SAM" id="MobiDB-lite"/>
    </source>
</evidence>
<accession>A0A4C1WA94</accession>
<feature type="region of interest" description="Disordered" evidence="1">
    <location>
        <begin position="1"/>
        <end position="20"/>
    </location>
</feature>
<comment type="caution">
    <text evidence="2">The sequence shown here is derived from an EMBL/GenBank/DDBJ whole genome shotgun (WGS) entry which is preliminary data.</text>
</comment>
<dbReference type="AlphaFoldDB" id="A0A4C1WA94"/>
<dbReference type="Proteomes" id="UP000299102">
    <property type="component" value="Unassembled WGS sequence"/>
</dbReference>
<reference evidence="2 3" key="1">
    <citation type="journal article" date="2019" name="Commun. Biol.">
        <title>The bagworm genome reveals a unique fibroin gene that provides high tensile strength.</title>
        <authorList>
            <person name="Kono N."/>
            <person name="Nakamura H."/>
            <person name="Ohtoshi R."/>
            <person name="Tomita M."/>
            <person name="Numata K."/>
            <person name="Arakawa K."/>
        </authorList>
    </citation>
    <scope>NUCLEOTIDE SEQUENCE [LARGE SCALE GENOMIC DNA]</scope>
</reference>